<gene>
    <name evidence="3" type="ORF">DBV39_02185</name>
</gene>
<sequence length="334" mass="35907">MNYKRKLLSYCGLTFCTIASLGVLGIAVANTQDNFPQRPITIIVGYAAGGPTDLAARTIAEQMSKELGQPIVVSNRPGASSLVAAKELMSSNPDGYTVLVTANAFFTHGPARYESVEYDYDKDFTPIGGVSGFPHILTVSPDSPIKSTADLIAYSKENPNKVNAARVGFANEIAIEWLNLTGNVDITQIPYKGAATVVSDLSSGRVDMALVAPSVAYPLVDGDKARTIATTRSTSITEARNIPSISETPGMEDFDMYIWYGLLAPAGLPTSVGKKLNTALNDSLKNPAVVQHLMNVYQEPMIMSPEEMTAAIHKERKIADDLVKEANLPLLKHQ</sequence>
<dbReference type="RefSeq" id="WP_108620158.1">
    <property type="nucleotide sequence ID" value="NZ_CP028901.1"/>
</dbReference>
<dbReference type="Gene3D" id="3.40.190.150">
    <property type="entry name" value="Bordetella uptake gene, domain 1"/>
    <property type="match status" value="1"/>
</dbReference>
<evidence type="ECO:0000256" key="1">
    <source>
        <dbReference type="ARBA" id="ARBA00006987"/>
    </source>
</evidence>
<dbReference type="EMBL" id="CP028901">
    <property type="protein sequence ID" value="AWB32717.1"/>
    <property type="molecule type" value="Genomic_DNA"/>
</dbReference>
<protein>
    <recommendedName>
        <fullName evidence="5">Tripartite tricarboxylate transporter substrate binding protein</fullName>
    </recommendedName>
</protein>
<dbReference type="Gene3D" id="3.40.190.10">
    <property type="entry name" value="Periplasmic binding protein-like II"/>
    <property type="match status" value="1"/>
</dbReference>
<reference evidence="3 4" key="1">
    <citation type="submission" date="2018-04" db="EMBL/GenBank/DDBJ databases">
        <title>Bordetella sp. HZ20 isolated from seawater.</title>
        <authorList>
            <person name="Sun C."/>
        </authorList>
    </citation>
    <scope>NUCLEOTIDE SEQUENCE [LARGE SCALE GENOMIC DNA]</scope>
    <source>
        <strain evidence="3 4">HZ20</strain>
    </source>
</reference>
<dbReference type="InterPro" id="IPR042100">
    <property type="entry name" value="Bug_dom1"/>
</dbReference>
<name>A0A2R4XFX4_9BURK</name>
<dbReference type="Proteomes" id="UP000244571">
    <property type="component" value="Chromosome"/>
</dbReference>
<dbReference type="KEGG" id="boz:DBV39_02185"/>
<keyword evidence="4" id="KW-1185">Reference proteome</keyword>
<dbReference type="PIRSF" id="PIRSF017082">
    <property type="entry name" value="YflP"/>
    <property type="match status" value="1"/>
</dbReference>
<evidence type="ECO:0000313" key="4">
    <source>
        <dbReference type="Proteomes" id="UP000244571"/>
    </source>
</evidence>
<feature type="transmembrane region" description="Helical" evidence="2">
    <location>
        <begin position="7"/>
        <end position="29"/>
    </location>
</feature>
<evidence type="ECO:0000313" key="3">
    <source>
        <dbReference type="EMBL" id="AWB32717.1"/>
    </source>
</evidence>
<proteinExistence type="inferred from homology"/>
<dbReference type="AlphaFoldDB" id="A0A2R4XFX4"/>
<evidence type="ECO:0000256" key="2">
    <source>
        <dbReference type="SAM" id="Phobius"/>
    </source>
</evidence>
<dbReference type="OrthoDB" id="5171643at2"/>
<accession>A0A2R4XFX4</accession>
<dbReference type="SUPFAM" id="SSF53850">
    <property type="entry name" value="Periplasmic binding protein-like II"/>
    <property type="match status" value="1"/>
</dbReference>
<dbReference type="Pfam" id="PF03401">
    <property type="entry name" value="TctC"/>
    <property type="match status" value="1"/>
</dbReference>
<dbReference type="PANTHER" id="PTHR42928:SF5">
    <property type="entry name" value="BLR1237 PROTEIN"/>
    <property type="match status" value="1"/>
</dbReference>
<dbReference type="PANTHER" id="PTHR42928">
    <property type="entry name" value="TRICARBOXYLATE-BINDING PROTEIN"/>
    <property type="match status" value="1"/>
</dbReference>
<keyword evidence="2" id="KW-1133">Transmembrane helix</keyword>
<keyword evidence="2" id="KW-0812">Transmembrane</keyword>
<evidence type="ECO:0008006" key="5">
    <source>
        <dbReference type="Google" id="ProtNLM"/>
    </source>
</evidence>
<comment type="similarity">
    <text evidence="1">Belongs to the UPF0065 (bug) family.</text>
</comment>
<dbReference type="InterPro" id="IPR005064">
    <property type="entry name" value="BUG"/>
</dbReference>
<keyword evidence="2" id="KW-0472">Membrane</keyword>
<dbReference type="CDD" id="cd07012">
    <property type="entry name" value="PBP2_Bug_TTT"/>
    <property type="match status" value="1"/>
</dbReference>
<organism evidence="3 4">
    <name type="scientific">Orrella marina</name>
    <dbReference type="NCBI Taxonomy" id="2163011"/>
    <lineage>
        <taxon>Bacteria</taxon>
        <taxon>Pseudomonadati</taxon>
        <taxon>Pseudomonadota</taxon>
        <taxon>Betaproteobacteria</taxon>
        <taxon>Burkholderiales</taxon>
        <taxon>Alcaligenaceae</taxon>
        <taxon>Orrella</taxon>
    </lineage>
</organism>